<keyword evidence="2 9" id="KW-0812">Transmembrane</keyword>
<feature type="transmembrane region" description="Helical" evidence="9">
    <location>
        <begin position="381"/>
        <end position="402"/>
    </location>
</feature>
<evidence type="ECO:0000259" key="10">
    <source>
        <dbReference type="SMART" id="SM00014"/>
    </source>
</evidence>
<protein>
    <recommendedName>
        <fullName evidence="10">Phosphatidic acid phosphatase type 2/haloperoxidase domain-containing protein</fullName>
    </recommendedName>
</protein>
<dbReference type="STRING" id="126957.T1ISK6"/>
<feature type="transmembrane region" description="Helical" evidence="9">
    <location>
        <begin position="195"/>
        <end position="216"/>
    </location>
</feature>
<feature type="domain" description="Phosphatidic acid phosphatase type 2/haloperoxidase" evidence="10">
    <location>
        <begin position="127"/>
        <end position="241"/>
    </location>
</feature>
<name>T1ISK6_STRMM</name>
<feature type="region of interest" description="Disordered" evidence="8">
    <location>
        <begin position="37"/>
        <end position="79"/>
    </location>
</feature>
<keyword evidence="5 9" id="KW-1133">Transmembrane helix</keyword>
<keyword evidence="4" id="KW-0256">Endoplasmic reticulum</keyword>
<dbReference type="GO" id="GO:0005789">
    <property type="term" value="C:endoplasmic reticulum membrane"/>
    <property type="evidence" value="ECO:0007669"/>
    <property type="project" value="UniProtKB-SubCell"/>
</dbReference>
<comment type="similarity">
    <text evidence="7">Belongs to the type 2 lipid phosphate phosphatase family.</text>
</comment>
<dbReference type="PANTHER" id="PTHR14969:SF28">
    <property type="entry name" value="DIHYDROSPHINGOSINE 1-PHOSPHATE PHOSPHATASE LCB3-RELATED"/>
    <property type="match status" value="1"/>
</dbReference>
<reference evidence="11" key="2">
    <citation type="submission" date="2015-02" db="UniProtKB">
        <authorList>
            <consortium name="EnsemblMetazoa"/>
        </authorList>
    </citation>
    <scope>IDENTIFICATION</scope>
</reference>
<reference evidence="12" key="1">
    <citation type="submission" date="2011-05" db="EMBL/GenBank/DDBJ databases">
        <authorList>
            <person name="Richards S.R."/>
            <person name="Qu J."/>
            <person name="Jiang H."/>
            <person name="Jhangiani S.N."/>
            <person name="Agravi P."/>
            <person name="Goodspeed R."/>
            <person name="Gross S."/>
            <person name="Mandapat C."/>
            <person name="Jackson L."/>
            <person name="Mathew T."/>
            <person name="Pu L."/>
            <person name="Thornton R."/>
            <person name="Saada N."/>
            <person name="Wilczek-Boney K.B."/>
            <person name="Lee S."/>
            <person name="Kovar C."/>
            <person name="Wu Y."/>
            <person name="Scherer S.E."/>
            <person name="Worley K.C."/>
            <person name="Muzny D.M."/>
            <person name="Gibbs R."/>
        </authorList>
    </citation>
    <scope>NUCLEOTIDE SEQUENCE</scope>
    <source>
        <strain evidence="12">Brora</strain>
    </source>
</reference>
<evidence type="ECO:0000256" key="6">
    <source>
        <dbReference type="ARBA" id="ARBA00023136"/>
    </source>
</evidence>
<feature type="transmembrane region" description="Helical" evidence="9">
    <location>
        <begin position="125"/>
        <end position="143"/>
    </location>
</feature>
<feature type="transmembrane region" description="Helical" evidence="9">
    <location>
        <begin position="331"/>
        <end position="360"/>
    </location>
</feature>
<dbReference type="GO" id="GO:0042392">
    <property type="term" value="F:sphingosine-1-phosphate phosphatase activity"/>
    <property type="evidence" value="ECO:0007669"/>
    <property type="project" value="TreeGrafter"/>
</dbReference>
<dbReference type="Gene3D" id="1.20.144.10">
    <property type="entry name" value="Phosphatidic acid phosphatase type 2/haloperoxidase"/>
    <property type="match status" value="1"/>
</dbReference>
<evidence type="ECO:0000256" key="1">
    <source>
        <dbReference type="ARBA" id="ARBA00004477"/>
    </source>
</evidence>
<feature type="transmembrane region" description="Helical" evidence="9">
    <location>
        <begin position="256"/>
        <end position="274"/>
    </location>
</feature>
<dbReference type="SMART" id="SM00014">
    <property type="entry name" value="acidPPc"/>
    <property type="match status" value="1"/>
</dbReference>
<dbReference type="OMA" id="GRWEYPY"/>
<evidence type="ECO:0000256" key="7">
    <source>
        <dbReference type="ARBA" id="ARBA00038324"/>
    </source>
</evidence>
<evidence type="ECO:0000256" key="2">
    <source>
        <dbReference type="ARBA" id="ARBA00022692"/>
    </source>
</evidence>
<evidence type="ECO:0000313" key="11">
    <source>
        <dbReference type="EnsemblMetazoa" id="SMAR004082-PA"/>
    </source>
</evidence>
<feature type="transmembrane region" description="Helical" evidence="9">
    <location>
        <begin position="223"/>
        <end position="244"/>
    </location>
</feature>
<evidence type="ECO:0000256" key="3">
    <source>
        <dbReference type="ARBA" id="ARBA00022801"/>
    </source>
</evidence>
<dbReference type="PANTHER" id="PTHR14969">
    <property type="entry name" value="SPHINGOSINE-1-PHOSPHATE PHOSPHOHYDROLASE"/>
    <property type="match status" value="1"/>
</dbReference>
<dbReference type="eggNOG" id="KOG2822">
    <property type="taxonomic scope" value="Eukaryota"/>
</dbReference>
<dbReference type="AlphaFoldDB" id="T1ISK6"/>
<accession>T1ISK6</accession>
<dbReference type="SUPFAM" id="SSF48317">
    <property type="entry name" value="Acid phosphatase/Vanadium-dependent haloperoxidase"/>
    <property type="match status" value="1"/>
</dbReference>
<evidence type="ECO:0000313" key="12">
    <source>
        <dbReference type="Proteomes" id="UP000014500"/>
    </source>
</evidence>
<evidence type="ECO:0000256" key="8">
    <source>
        <dbReference type="SAM" id="MobiDB-lite"/>
    </source>
</evidence>
<feature type="compositionally biased region" description="Basic and acidic residues" evidence="8">
    <location>
        <begin position="50"/>
        <end position="62"/>
    </location>
</feature>
<keyword evidence="6 9" id="KW-0472">Membrane</keyword>
<evidence type="ECO:0000256" key="9">
    <source>
        <dbReference type="SAM" id="Phobius"/>
    </source>
</evidence>
<dbReference type="InterPro" id="IPR000326">
    <property type="entry name" value="PAP2/HPO"/>
</dbReference>
<dbReference type="PhylomeDB" id="T1ISK6"/>
<dbReference type="Pfam" id="PF01569">
    <property type="entry name" value="PAP2"/>
    <property type="match status" value="1"/>
</dbReference>
<dbReference type="Proteomes" id="UP000014500">
    <property type="component" value="Unassembled WGS sequence"/>
</dbReference>
<evidence type="ECO:0000256" key="5">
    <source>
        <dbReference type="ARBA" id="ARBA00022989"/>
    </source>
</evidence>
<dbReference type="GO" id="GO:0006670">
    <property type="term" value="P:sphingosine metabolic process"/>
    <property type="evidence" value="ECO:0007669"/>
    <property type="project" value="TreeGrafter"/>
</dbReference>
<comment type="subcellular location">
    <subcellularLocation>
        <location evidence="1">Endoplasmic reticulum membrane</location>
        <topology evidence="1">Multi-pass membrane protein</topology>
    </subcellularLocation>
</comment>
<dbReference type="InterPro" id="IPR036938">
    <property type="entry name" value="PAP2/HPO_sf"/>
</dbReference>
<feature type="transmembrane region" description="Helical" evidence="9">
    <location>
        <begin position="164"/>
        <end position="189"/>
    </location>
</feature>
<dbReference type="CDD" id="cd03388">
    <property type="entry name" value="PAP2_SPPase1"/>
    <property type="match status" value="1"/>
</dbReference>
<keyword evidence="3" id="KW-0378">Hydrolase</keyword>
<sequence>MATVMSAYIEYLRDSSLVWSFQSYFGVVKLTKAATHSNGYEPSDSAVVEKNAETHARSRTKAETTLSSDETLSESDSGDGLYGEQSYMITNKFWYHLFCFGTALGDENFYTSFFPFWFWNIDGAVGRRVVMIWVIIMYIGQGLKDIICWPRPFSPPAVKLEKKWALEFGMPSTHAMVGLGVPFTILYYTMYRYEYPVFLGFILCLAWCVVVCLSRIYLGMHTVLDIIGGLLLTVILLALFLPFLDHLDHFQLTNSYSPIIIVGSILFLVIFYPSGPIWTPARGDTTIILGVGAGCSFGSWLNYKLKIIHGPPIPPPYKILWPTYEMVGLTLLRSCIGILIVVGTRAFFKSISYILVCWIFRLDPKDKENNQKTFVELSCKFITYAVIGFNVSYLSPAVFRFLTIERATMYTEV</sequence>
<evidence type="ECO:0000256" key="4">
    <source>
        <dbReference type="ARBA" id="ARBA00022824"/>
    </source>
</evidence>
<proteinExistence type="inferred from homology"/>
<dbReference type="EMBL" id="JH431434">
    <property type="status" value="NOT_ANNOTATED_CDS"/>
    <property type="molecule type" value="Genomic_DNA"/>
</dbReference>
<organism evidence="11 12">
    <name type="scientific">Strigamia maritima</name>
    <name type="common">European centipede</name>
    <name type="synonym">Geophilus maritimus</name>
    <dbReference type="NCBI Taxonomy" id="126957"/>
    <lineage>
        <taxon>Eukaryota</taxon>
        <taxon>Metazoa</taxon>
        <taxon>Ecdysozoa</taxon>
        <taxon>Arthropoda</taxon>
        <taxon>Myriapoda</taxon>
        <taxon>Chilopoda</taxon>
        <taxon>Pleurostigmophora</taxon>
        <taxon>Geophilomorpha</taxon>
        <taxon>Linotaeniidae</taxon>
        <taxon>Strigamia</taxon>
    </lineage>
</organism>
<keyword evidence="12" id="KW-1185">Reference proteome</keyword>
<dbReference type="HOGENOM" id="CLU_043042_1_0_1"/>
<dbReference type="EnsemblMetazoa" id="SMAR004082-RA">
    <property type="protein sequence ID" value="SMAR004082-PA"/>
    <property type="gene ID" value="SMAR004082"/>
</dbReference>